<keyword evidence="11" id="KW-1185">Reference proteome</keyword>
<evidence type="ECO:0000313" key="10">
    <source>
        <dbReference type="EMBL" id="PVY94403.1"/>
    </source>
</evidence>
<keyword evidence="5 9" id="KW-0653">Protein transport</keyword>
<comment type="similarity">
    <text evidence="9">Belongs to the SecE/SEC61-gamma family.</text>
</comment>
<dbReference type="GO" id="GO:0008320">
    <property type="term" value="F:protein transmembrane transporter activity"/>
    <property type="evidence" value="ECO:0007669"/>
    <property type="project" value="UniProtKB-UniRule"/>
</dbReference>
<evidence type="ECO:0000256" key="3">
    <source>
        <dbReference type="ARBA" id="ARBA00022475"/>
    </source>
</evidence>
<sequence>MATETKVEQKGKLAAYINGVKVESKKVVWPSLKTVMNYTAVVIAVSILISLIIYGLDLGIGYLYSLIIK</sequence>
<keyword evidence="4 9" id="KW-0812">Transmembrane</keyword>
<dbReference type="Gene3D" id="1.20.5.1030">
    <property type="entry name" value="Preprotein translocase secy subunit"/>
    <property type="match status" value="1"/>
</dbReference>
<feature type="transmembrane region" description="Helical" evidence="9">
    <location>
        <begin position="38"/>
        <end position="64"/>
    </location>
</feature>
<keyword evidence="7 9" id="KW-0811">Translocation</keyword>
<evidence type="ECO:0000313" key="11">
    <source>
        <dbReference type="Proteomes" id="UP000245793"/>
    </source>
</evidence>
<evidence type="ECO:0000256" key="8">
    <source>
        <dbReference type="ARBA" id="ARBA00023136"/>
    </source>
</evidence>
<dbReference type="InterPro" id="IPR038379">
    <property type="entry name" value="SecE_sf"/>
</dbReference>
<protein>
    <recommendedName>
        <fullName evidence="9">Protein translocase subunit SecE</fullName>
    </recommendedName>
</protein>
<evidence type="ECO:0000256" key="6">
    <source>
        <dbReference type="ARBA" id="ARBA00022989"/>
    </source>
</evidence>
<reference evidence="10 11" key="1">
    <citation type="submission" date="2018-04" db="EMBL/GenBank/DDBJ databases">
        <title>Genomic Encyclopedia of Type Strains, Phase IV (KMG-IV): sequencing the most valuable type-strain genomes for metagenomic binning, comparative biology and taxonomic classification.</title>
        <authorList>
            <person name="Goeker M."/>
        </authorList>
    </citation>
    <scope>NUCLEOTIDE SEQUENCE [LARGE SCALE GENOMIC DNA]</scope>
    <source>
        <strain evidence="10 11">DSM 20705</strain>
    </source>
</reference>
<dbReference type="GO" id="GO:0009306">
    <property type="term" value="P:protein secretion"/>
    <property type="evidence" value="ECO:0007669"/>
    <property type="project" value="UniProtKB-UniRule"/>
</dbReference>
<keyword evidence="3 9" id="KW-1003">Cell membrane</keyword>
<evidence type="ECO:0000256" key="5">
    <source>
        <dbReference type="ARBA" id="ARBA00022927"/>
    </source>
</evidence>
<accession>A0A2U1E376</accession>
<gene>
    <name evidence="9" type="primary">secE</name>
    <name evidence="10" type="ORF">C7381_105109</name>
</gene>
<proteinExistence type="inferred from homology"/>
<dbReference type="GO" id="GO:0005886">
    <property type="term" value="C:plasma membrane"/>
    <property type="evidence" value="ECO:0007669"/>
    <property type="project" value="UniProtKB-SubCell"/>
</dbReference>
<dbReference type="Proteomes" id="UP000245793">
    <property type="component" value="Unassembled WGS sequence"/>
</dbReference>
<evidence type="ECO:0000256" key="7">
    <source>
        <dbReference type="ARBA" id="ARBA00023010"/>
    </source>
</evidence>
<keyword evidence="6 9" id="KW-1133">Transmembrane helix</keyword>
<dbReference type="InterPro" id="IPR005807">
    <property type="entry name" value="SecE_bac"/>
</dbReference>
<comment type="function">
    <text evidence="9">Essential subunit of the Sec protein translocation channel SecYEG. Clamps together the 2 halves of SecY. May contact the channel plug during translocation.</text>
</comment>
<dbReference type="HAMAP" id="MF_00422">
    <property type="entry name" value="SecE"/>
    <property type="match status" value="1"/>
</dbReference>
<dbReference type="InterPro" id="IPR001901">
    <property type="entry name" value="Translocase_SecE/Sec61-g"/>
</dbReference>
<evidence type="ECO:0000256" key="2">
    <source>
        <dbReference type="ARBA" id="ARBA00022448"/>
    </source>
</evidence>
<dbReference type="EMBL" id="QEKV01000005">
    <property type="protein sequence ID" value="PVY94403.1"/>
    <property type="molecule type" value="Genomic_DNA"/>
</dbReference>
<comment type="subcellular location">
    <subcellularLocation>
        <location evidence="9">Cell membrane</location>
        <topology evidence="9">Single-pass membrane protein</topology>
    </subcellularLocation>
    <subcellularLocation>
        <location evidence="1">Membrane</location>
    </subcellularLocation>
</comment>
<dbReference type="Pfam" id="PF00584">
    <property type="entry name" value="SecE"/>
    <property type="match status" value="1"/>
</dbReference>
<name>A0A2U1E376_9FIRM</name>
<dbReference type="AlphaFoldDB" id="A0A2U1E376"/>
<dbReference type="GO" id="GO:0006605">
    <property type="term" value="P:protein targeting"/>
    <property type="evidence" value="ECO:0007669"/>
    <property type="project" value="UniProtKB-UniRule"/>
</dbReference>
<dbReference type="PANTHER" id="PTHR33910">
    <property type="entry name" value="PROTEIN TRANSLOCASE SUBUNIT SECE"/>
    <property type="match status" value="1"/>
</dbReference>
<dbReference type="PANTHER" id="PTHR33910:SF1">
    <property type="entry name" value="PROTEIN TRANSLOCASE SUBUNIT SECE"/>
    <property type="match status" value="1"/>
</dbReference>
<evidence type="ECO:0000256" key="1">
    <source>
        <dbReference type="ARBA" id="ARBA00004370"/>
    </source>
</evidence>
<dbReference type="NCBIfam" id="TIGR00964">
    <property type="entry name" value="secE_bact"/>
    <property type="match status" value="1"/>
</dbReference>
<comment type="caution">
    <text evidence="10">The sequence shown here is derived from an EMBL/GenBank/DDBJ whole genome shotgun (WGS) entry which is preliminary data.</text>
</comment>
<keyword evidence="2 9" id="KW-0813">Transport</keyword>
<dbReference type="RefSeq" id="WP_034547216.1">
    <property type="nucleotide sequence ID" value="NZ_CAUPJO010000008.1"/>
</dbReference>
<comment type="subunit">
    <text evidence="9">Component of the Sec protein translocase complex. Heterotrimer consisting of SecY, SecE and SecG subunits. The heterotrimers can form oligomers, although 1 heterotrimer is thought to be able to translocate proteins. Interacts with the ribosome. Interacts with SecDF, and other proteins may be involved. Interacts with SecA.</text>
</comment>
<evidence type="ECO:0000256" key="4">
    <source>
        <dbReference type="ARBA" id="ARBA00022692"/>
    </source>
</evidence>
<organism evidence="10 11">
    <name type="scientific">Ezakiella coagulans</name>
    <dbReference type="NCBI Taxonomy" id="46507"/>
    <lineage>
        <taxon>Bacteria</taxon>
        <taxon>Bacillati</taxon>
        <taxon>Bacillota</taxon>
        <taxon>Tissierellia</taxon>
        <taxon>Ezakiella</taxon>
    </lineage>
</organism>
<keyword evidence="8 9" id="KW-0472">Membrane</keyword>
<dbReference type="GO" id="GO:0065002">
    <property type="term" value="P:intracellular protein transmembrane transport"/>
    <property type="evidence" value="ECO:0007669"/>
    <property type="project" value="UniProtKB-UniRule"/>
</dbReference>
<evidence type="ECO:0000256" key="9">
    <source>
        <dbReference type="HAMAP-Rule" id="MF_00422"/>
    </source>
</evidence>
<dbReference type="GO" id="GO:0043952">
    <property type="term" value="P:protein transport by the Sec complex"/>
    <property type="evidence" value="ECO:0007669"/>
    <property type="project" value="UniProtKB-UniRule"/>
</dbReference>